<organism evidence="1">
    <name type="scientific">Spodoptera frugiperda</name>
    <name type="common">Fall armyworm</name>
    <dbReference type="NCBI Taxonomy" id="7108"/>
    <lineage>
        <taxon>Eukaryota</taxon>
        <taxon>Metazoa</taxon>
        <taxon>Ecdysozoa</taxon>
        <taxon>Arthropoda</taxon>
        <taxon>Hexapoda</taxon>
        <taxon>Insecta</taxon>
        <taxon>Pterygota</taxon>
        <taxon>Neoptera</taxon>
        <taxon>Endopterygota</taxon>
        <taxon>Lepidoptera</taxon>
        <taxon>Glossata</taxon>
        <taxon>Ditrysia</taxon>
        <taxon>Noctuoidea</taxon>
        <taxon>Noctuidae</taxon>
        <taxon>Amphipyrinae</taxon>
        <taxon>Spodoptera</taxon>
    </lineage>
</organism>
<gene>
    <name evidence="1" type="ORF">SFRICE_016777</name>
</gene>
<evidence type="ECO:0000313" key="1">
    <source>
        <dbReference type="EMBL" id="SOQ48508.1"/>
    </source>
</evidence>
<name>A0A2H1W621_SPOFR</name>
<proteinExistence type="predicted"/>
<dbReference type="EMBL" id="ODYU01006560">
    <property type="protein sequence ID" value="SOQ48508.1"/>
    <property type="molecule type" value="Genomic_DNA"/>
</dbReference>
<protein>
    <submittedName>
        <fullName evidence="1">SFRICE_016777</fullName>
    </submittedName>
</protein>
<dbReference type="AlphaFoldDB" id="A0A2H1W621"/>
<reference evidence="1" key="1">
    <citation type="submission" date="2016-07" db="EMBL/GenBank/DDBJ databases">
        <authorList>
            <person name="Bretaudeau A."/>
        </authorList>
    </citation>
    <scope>NUCLEOTIDE SEQUENCE</scope>
    <source>
        <strain evidence="1">Rice</strain>
        <tissue evidence="1">Whole body</tissue>
    </source>
</reference>
<sequence length="231" mass="25681">MPLTTEDLISAVLARPPLWNSSDSDHSNRQVDTSGPLNRPAVTVFIHENVRFRLTRHPLPLPAPLPLHPMTSPALGDAGGSVRLLLTKNHPFPPPAFQAGAPVNPLGSPTYWAPSVELKCAGEFHNLIPPSPFHYRTTRQSARRHRFMVDIPPTRTKRFASSFLVRTAREWNSLPESVFPDGYNLGVFKARFSTANESGITGRFSVFQYCHGVWNCAQYMAIGSSPITWDL</sequence>
<accession>A0A2H1W621</accession>